<protein>
    <submittedName>
        <fullName evidence="2">Phosphoadenosine phosphosulfate reductase family protein</fullName>
    </submittedName>
</protein>
<dbReference type="InterPro" id="IPR002500">
    <property type="entry name" value="PAPS_reduct_dom"/>
</dbReference>
<dbReference type="EMBL" id="CP113836">
    <property type="protein sequence ID" value="WAL67101.1"/>
    <property type="molecule type" value="Genomic_DNA"/>
</dbReference>
<reference evidence="2" key="1">
    <citation type="submission" date="2022-11" db="EMBL/GenBank/DDBJ databases">
        <authorList>
            <person name="Mo P."/>
        </authorList>
    </citation>
    <scope>NUCLEOTIDE SEQUENCE</scope>
    <source>
        <strain evidence="2">HUAS 11-8</strain>
    </source>
</reference>
<feature type="domain" description="Phosphoadenosine phosphosulphate reductase" evidence="1">
    <location>
        <begin position="67"/>
        <end position="225"/>
    </location>
</feature>
<evidence type="ECO:0000313" key="2">
    <source>
        <dbReference type="EMBL" id="WAL67101.1"/>
    </source>
</evidence>
<dbReference type="SUPFAM" id="SSF52402">
    <property type="entry name" value="Adenine nucleotide alpha hydrolases-like"/>
    <property type="match status" value="1"/>
</dbReference>
<proteinExistence type="predicted"/>
<dbReference type="Gene3D" id="3.40.50.620">
    <property type="entry name" value="HUPs"/>
    <property type="match status" value="1"/>
</dbReference>
<dbReference type="InterPro" id="IPR014729">
    <property type="entry name" value="Rossmann-like_a/b/a_fold"/>
</dbReference>
<dbReference type="RefSeq" id="WP_268757227.1">
    <property type="nucleotide sequence ID" value="NZ_CP113836.1"/>
</dbReference>
<name>A0ABY7B4J2_9PSEU</name>
<organism evidence="2 3">
    <name type="scientific">Amycolatopsis cynarae</name>
    <dbReference type="NCBI Taxonomy" id="2995223"/>
    <lineage>
        <taxon>Bacteria</taxon>
        <taxon>Bacillati</taxon>
        <taxon>Actinomycetota</taxon>
        <taxon>Actinomycetes</taxon>
        <taxon>Pseudonocardiales</taxon>
        <taxon>Pseudonocardiaceae</taxon>
        <taxon>Amycolatopsis</taxon>
    </lineage>
</organism>
<keyword evidence="3" id="KW-1185">Reference proteome</keyword>
<dbReference type="InterPro" id="IPR050128">
    <property type="entry name" value="Sulfate_adenylyltrnsfr_sub2"/>
</dbReference>
<dbReference type="Pfam" id="PF01507">
    <property type="entry name" value="PAPS_reduct"/>
    <property type="match status" value="1"/>
</dbReference>
<dbReference type="PANTHER" id="PTHR43196">
    <property type="entry name" value="SULFATE ADENYLYLTRANSFERASE SUBUNIT 2"/>
    <property type="match status" value="1"/>
</dbReference>
<sequence>MRTDKRGKGYVQPEPPRHSLELPAAEVAAMSRAERVARVGQLVDRAQELVDCAVTELGRDKQIVARAVLFSGGNDSTTLLHLMRELGIVTHAIHANTGIGIEDTRRFVREVVANWGIPLIEERPPVSYEELVLTNGFPGPAHHYKMYQRLKERCLDQARKPLGVHRSRTLRALYIAGRRREESERRSDVPLYEPDGSVIWVSPFAEWTKLDLNTYRSEHDVPHNRVADLVHMSGECGCGSFAKEDELEMIGDWFPEFRAEVERLEALIAHRTDIPAERRKWGWGAYRGRARPPRRMGRLCSSCNVPRNVGTARGGYGYPAIPLGRAGSVSGEAA</sequence>
<evidence type="ECO:0000259" key="1">
    <source>
        <dbReference type="Pfam" id="PF01507"/>
    </source>
</evidence>
<evidence type="ECO:0000313" key="3">
    <source>
        <dbReference type="Proteomes" id="UP001163203"/>
    </source>
</evidence>
<dbReference type="Proteomes" id="UP001163203">
    <property type="component" value="Chromosome"/>
</dbReference>
<dbReference type="PANTHER" id="PTHR43196:SF2">
    <property type="entry name" value="PHOSPHOADENOSINE PHOSPHOSULFATE REDUCTASE"/>
    <property type="match status" value="1"/>
</dbReference>
<accession>A0ABY7B4J2</accession>
<gene>
    <name evidence="2" type="ORF">ORV05_04755</name>
</gene>